<comment type="similarity">
    <text evidence="2">Belongs to the multi antimicrobial extrusion (MATE) (TC 2.A.66.1) family. MepA subfamily.</text>
</comment>
<keyword evidence="5" id="KW-1003">Cell membrane</keyword>
<dbReference type="GO" id="GO:0042910">
    <property type="term" value="F:xenobiotic transmembrane transporter activity"/>
    <property type="evidence" value="ECO:0007669"/>
    <property type="project" value="InterPro"/>
</dbReference>
<feature type="transmembrane region" description="Helical" evidence="10">
    <location>
        <begin position="12"/>
        <end position="33"/>
    </location>
</feature>
<evidence type="ECO:0000256" key="8">
    <source>
        <dbReference type="ARBA" id="ARBA00023136"/>
    </source>
</evidence>
<name>A0A7C7DA14_9FIRM</name>
<dbReference type="NCBIfam" id="TIGR00797">
    <property type="entry name" value="matE"/>
    <property type="match status" value="1"/>
</dbReference>
<dbReference type="PANTHER" id="PTHR43823:SF3">
    <property type="entry name" value="MULTIDRUG EXPORT PROTEIN MEPA"/>
    <property type="match status" value="1"/>
</dbReference>
<evidence type="ECO:0000313" key="12">
    <source>
        <dbReference type="Proteomes" id="UP000553059"/>
    </source>
</evidence>
<reference evidence="11 12" key="1">
    <citation type="journal article" date="2020" name="Biotechnol. Biofuels">
        <title>New insights from the biogas microbiome by comprehensive genome-resolved metagenomics of nearly 1600 species originating from multiple anaerobic digesters.</title>
        <authorList>
            <person name="Campanaro S."/>
            <person name="Treu L."/>
            <person name="Rodriguez-R L.M."/>
            <person name="Kovalovszki A."/>
            <person name="Ziels R.M."/>
            <person name="Maus I."/>
            <person name="Zhu X."/>
            <person name="Kougias P.G."/>
            <person name="Basile A."/>
            <person name="Luo G."/>
            <person name="Schluter A."/>
            <person name="Konstantinidis K.T."/>
            <person name="Angelidaki I."/>
        </authorList>
    </citation>
    <scope>NUCLEOTIDE SEQUENCE [LARGE SCALE GENOMIC DNA]</scope>
    <source>
        <strain evidence="11">AS05jafATM_4</strain>
    </source>
</reference>
<keyword evidence="4" id="KW-0813">Transport</keyword>
<dbReference type="GO" id="GO:0015297">
    <property type="term" value="F:antiporter activity"/>
    <property type="evidence" value="ECO:0007669"/>
    <property type="project" value="InterPro"/>
</dbReference>
<evidence type="ECO:0000256" key="5">
    <source>
        <dbReference type="ARBA" id="ARBA00022475"/>
    </source>
</evidence>
<proteinExistence type="inferred from homology"/>
<keyword evidence="7 10" id="KW-1133">Transmembrane helix</keyword>
<gene>
    <name evidence="11" type="ORF">GX523_10335</name>
</gene>
<feature type="transmembrane region" description="Helical" evidence="10">
    <location>
        <begin position="415"/>
        <end position="435"/>
    </location>
</feature>
<evidence type="ECO:0000256" key="6">
    <source>
        <dbReference type="ARBA" id="ARBA00022692"/>
    </source>
</evidence>
<feature type="transmembrane region" description="Helical" evidence="10">
    <location>
        <begin position="162"/>
        <end position="187"/>
    </location>
</feature>
<dbReference type="CDD" id="cd13143">
    <property type="entry name" value="MATE_MepA_like"/>
    <property type="match status" value="1"/>
</dbReference>
<dbReference type="InterPro" id="IPR048279">
    <property type="entry name" value="MdtK-like"/>
</dbReference>
<accession>A0A7C7DA14</accession>
<feature type="transmembrane region" description="Helical" evidence="10">
    <location>
        <begin position="45"/>
        <end position="69"/>
    </location>
</feature>
<dbReference type="AlphaFoldDB" id="A0A7C7DA14"/>
<feature type="transmembrane region" description="Helical" evidence="10">
    <location>
        <begin position="316"/>
        <end position="342"/>
    </location>
</feature>
<evidence type="ECO:0000256" key="7">
    <source>
        <dbReference type="ARBA" id="ARBA00022989"/>
    </source>
</evidence>
<dbReference type="InterPro" id="IPR051327">
    <property type="entry name" value="MATE_MepA_subfamily"/>
</dbReference>
<dbReference type="Pfam" id="PF01554">
    <property type="entry name" value="MatE"/>
    <property type="match status" value="2"/>
</dbReference>
<feature type="transmembrane region" description="Helical" evidence="10">
    <location>
        <begin position="193"/>
        <end position="213"/>
    </location>
</feature>
<dbReference type="PIRSF" id="PIRSF006603">
    <property type="entry name" value="DinF"/>
    <property type="match status" value="1"/>
</dbReference>
<evidence type="ECO:0000256" key="1">
    <source>
        <dbReference type="ARBA" id="ARBA00004651"/>
    </source>
</evidence>
<feature type="transmembrane region" description="Helical" evidence="10">
    <location>
        <begin position="90"/>
        <end position="113"/>
    </location>
</feature>
<dbReference type="InterPro" id="IPR002528">
    <property type="entry name" value="MATE_fam"/>
</dbReference>
<comment type="caution">
    <text evidence="11">The sequence shown here is derived from an EMBL/GenBank/DDBJ whole genome shotgun (WGS) entry which is preliminary data.</text>
</comment>
<organism evidence="11 12">
    <name type="scientific">Desulfitobacterium dehalogenans</name>
    <dbReference type="NCBI Taxonomy" id="36854"/>
    <lineage>
        <taxon>Bacteria</taxon>
        <taxon>Bacillati</taxon>
        <taxon>Bacillota</taxon>
        <taxon>Clostridia</taxon>
        <taxon>Eubacteriales</taxon>
        <taxon>Desulfitobacteriaceae</taxon>
        <taxon>Desulfitobacterium</taxon>
    </lineage>
</organism>
<evidence type="ECO:0000256" key="2">
    <source>
        <dbReference type="ARBA" id="ARBA00008417"/>
    </source>
</evidence>
<dbReference type="GO" id="GO:0046677">
    <property type="term" value="P:response to antibiotic"/>
    <property type="evidence" value="ECO:0007669"/>
    <property type="project" value="UniProtKB-KW"/>
</dbReference>
<evidence type="ECO:0000256" key="10">
    <source>
        <dbReference type="SAM" id="Phobius"/>
    </source>
</evidence>
<keyword evidence="9" id="KW-0046">Antibiotic resistance</keyword>
<comment type="subcellular location">
    <subcellularLocation>
        <location evidence="1">Cell membrane</location>
        <topology evidence="1">Multi-pass membrane protein</topology>
    </subcellularLocation>
</comment>
<dbReference type="EMBL" id="DUTF01000234">
    <property type="protein sequence ID" value="HHY27119.1"/>
    <property type="molecule type" value="Genomic_DNA"/>
</dbReference>
<feature type="transmembrane region" description="Helical" evidence="10">
    <location>
        <begin position="225"/>
        <end position="247"/>
    </location>
</feature>
<feature type="transmembrane region" description="Helical" evidence="10">
    <location>
        <begin position="133"/>
        <end position="150"/>
    </location>
</feature>
<feature type="transmembrane region" description="Helical" evidence="10">
    <location>
        <begin position="267"/>
        <end position="287"/>
    </location>
</feature>
<feature type="transmembrane region" description="Helical" evidence="10">
    <location>
        <begin position="354"/>
        <end position="379"/>
    </location>
</feature>
<evidence type="ECO:0000256" key="3">
    <source>
        <dbReference type="ARBA" id="ARBA00022106"/>
    </source>
</evidence>
<keyword evidence="8 10" id="KW-0472">Membrane</keyword>
<evidence type="ECO:0000256" key="4">
    <source>
        <dbReference type="ARBA" id="ARBA00022448"/>
    </source>
</evidence>
<dbReference type="GO" id="GO:0005886">
    <property type="term" value="C:plasma membrane"/>
    <property type="evidence" value="ECO:0007669"/>
    <property type="project" value="UniProtKB-SubCell"/>
</dbReference>
<sequence>MISLKNDSIGKLLWEFSLPAIIGMLVNALYNIISRIFVGQGVGYIAIAAVTVAMPVMILLMAVAMLVGVGATALISIRMGEKKMDEVEKIAGNATALLIFLPFLLSIVYFLNAEPLLIMFGASPEALPYAKEYSHIIMLGAVPGSIAFGMNNFIRAEGNPRIAMLTQIIGAVINIVCNYIYIFIFNWGIQGSAWAAVTGQTVSAIWVLSHFLLGRSKIKLRAKYLKLDMSIVLKTLTIGFAPFAMQIANSVQQTLLNNTLREYGGDLALSAVGILMSISMLLLMPIVGVSQGAQPIIGYNYGAQNYERVKETLKKAVLVSTAMATGGYILLHLFAVPVVGLFSKNDVALTELTVHASLIFLALMPIIGFQIVGSSYFQAVGKPIQSTILSLSRQVLLFIPLLLVLPQFYGIEGVWVTAPIADGLAVFVTGTFLFFELKKYKKPALAMGD</sequence>
<dbReference type="Proteomes" id="UP000553059">
    <property type="component" value="Unassembled WGS sequence"/>
</dbReference>
<dbReference type="InterPro" id="IPR045070">
    <property type="entry name" value="MATE_MepA-like"/>
</dbReference>
<evidence type="ECO:0000313" key="11">
    <source>
        <dbReference type="EMBL" id="HHY27119.1"/>
    </source>
</evidence>
<dbReference type="PANTHER" id="PTHR43823">
    <property type="entry name" value="SPORULATION PROTEIN YKVU"/>
    <property type="match status" value="1"/>
</dbReference>
<keyword evidence="6 10" id="KW-0812">Transmembrane</keyword>
<feature type="transmembrane region" description="Helical" evidence="10">
    <location>
        <begin position="391"/>
        <end position="409"/>
    </location>
</feature>
<protein>
    <recommendedName>
        <fullName evidence="3">Multidrug export protein MepA</fullName>
    </recommendedName>
</protein>
<evidence type="ECO:0000256" key="9">
    <source>
        <dbReference type="ARBA" id="ARBA00023251"/>
    </source>
</evidence>